<dbReference type="PANTHER" id="PTHR20861">
    <property type="entry name" value="HOMOSERINE/4-DIPHOSPHOCYTIDYL-2-C-METHYL-D-ERYTHRITOL KINASE"/>
    <property type="match status" value="1"/>
</dbReference>
<dbReference type="Pfam" id="PF08544">
    <property type="entry name" value="GHMP_kinases_C"/>
    <property type="match status" value="1"/>
</dbReference>
<dbReference type="PANTHER" id="PTHR20861:SF1">
    <property type="entry name" value="HOMOSERINE KINASE"/>
    <property type="match status" value="1"/>
</dbReference>
<dbReference type="GO" id="GO:0009088">
    <property type="term" value="P:threonine biosynthetic process"/>
    <property type="evidence" value="ECO:0007669"/>
    <property type="project" value="UniProtKB-UniRule"/>
</dbReference>
<evidence type="ECO:0000256" key="3">
    <source>
        <dbReference type="ARBA" id="ARBA00012078"/>
    </source>
</evidence>
<dbReference type="Gene3D" id="3.30.230.10">
    <property type="match status" value="1"/>
</dbReference>
<keyword evidence="9 12" id="KW-0418">Kinase</keyword>
<dbReference type="SUPFAM" id="SSF55060">
    <property type="entry name" value="GHMP Kinase, C-terminal domain"/>
    <property type="match status" value="1"/>
</dbReference>
<sequence length="293" mass="32759">MVISVPATSANLGPGFDCLGLSLNFRNRFEIIPATKTSVQISGEGAERLRADESNLFVKIFKEVLKDLGGENRDFLFKFHNQIPISRGLGSSSAMIVGAVSAGFLMAGRRLDKGAILNRSLVYEKHPDNITPATFGGFTVSMLEKNKVFYLKQNLPKTIKAVVVIPDKPMSTKFARSILPKKYSVEESVFNLSHSSFLTGIFFSEKWDFLRLASKDMMHQSQRIQTFPILDDVRRWALHNGALMSTLSGSGSTIFNLCYADDQEKLKKVLSDRFRNFKVLALEFDNLGVFKRG</sequence>
<dbReference type="Gene3D" id="3.30.70.890">
    <property type="entry name" value="GHMP kinase, C-terminal domain"/>
    <property type="match status" value="1"/>
</dbReference>
<evidence type="ECO:0000256" key="4">
    <source>
        <dbReference type="ARBA" id="ARBA00017858"/>
    </source>
</evidence>
<accession>A0A3D8IY90</accession>
<evidence type="ECO:0000256" key="6">
    <source>
        <dbReference type="ARBA" id="ARBA00022679"/>
    </source>
</evidence>
<evidence type="ECO:0000256" key="10">
    <source>
        <dbReference type="ARBA" id="ARBA00022840"/>
    </source>
</evidence>
<dbReference type="InterPro" id="IPR014721">
    <property type="entry name" value="Ribsml_uS5_D2-typ_fold_subgr"/>
</dbReference>
<feature type="domain" description="GHMP kinase N-terminal" evidence="13">
    <location>
        <begin position="55"/>
        <end position="137"/>
    </location>
</feature>
<keyword evidence="10 12" id="KW-0067">ATP-binding</keyword>
<keyword evidence="16" id="KW-1185">Reference proteome</keyword>
<dbReference type="InterPro" id="IPR013750">
    <property type="entry name" value="GHMP_kinase_C_dom"/>
</dbReference>
<dbReference type="InterPro" id="IPR000870">
    <property type="entry name" value="Homoserine_kinase"/>
</dbReference>
<dbReference type="RefSeq" id="WP_104723696.1">
    <property type="nucleotide sequence ID" value="NZ_FZNE01000002.1"/>
</dbReference>
<evidence type="ECO:0000256" key="12">
    <source>
        <dbReference type="HAMAP-Rule" id="MF_00384"/>
    </source>
</evidence>
<organism evidence="15 16">
    <name type="scientific">Helicobacter cholecystus</name>
    <dbReference type="NCBI Taxonomy" id="45498"/>
    <lineage>
        <taxon>Bacteria</taxon>
        <taxon>Pseudomonadati</taxon>
        <taxon>Campylobacterota</taxon>
        <taxon>Epsilonproteobacteria</taxon>
        <taxon>Campylobacterales</taxon>
        <taxon>Helicobacteraceae</taxon>
        <taxon>Helicobacter</taxon>
    </lineage>
</organism>
<dbReference type="PRINTS" id="PR00958">
    <property type="entry name" value="HOMSERKINASE"/>
</dbReference>
<dbReference type="GO" id="GO:0004413">
    <property type="term" value="F:homoserine kinase activity"/>
    <property type="evidence" value="ECO:0007669"/>
    <property type="project" value="UniProtKB-UniRule"/>
</dbReference>
<feature type="binding site" evidence="12">
    <location>
        <begin position="84"/>
        <end position="94"/>
    </location>
    <ligand>
        <name>ATP</name>
        <dbReference type="ChEBI" id="CHEBI:30616"/>
    </ligand>
</feature>
<comment type="similarity">
    <text evidence="2 12">Belongs to the GHMP kinase family. Homoserine kinase subfamily.</text>
</comment>
<dbReference type="PIRSF" id="PIRSF000676">
    <property type="entry name" value="Homoser_kin"/>
    <property type="match status" value="1"/>
</dbReference>
<feature type="domain" description="GHMP kinase C-terminal" evidence="14">
    <location>
        <begin position="215"/>
        <end position="275"/>
    </location>
</feature>
<evidence type="ECO:0000256" key="8">
    <source>
        <dbReference type="ARBA" id="ARBA00022741"/>
    </source>
</evidence>
<dbReference type="InterPro" id="IPR006203">
    <property type="entry name" value="GHMP_knse_ATP-bd_CS"/>
</dbReference>
<gene>
    <name evidence="12" type="primary">thrB</name>
    <name evidence="15" type="ORF">CQA62_00655</name>
</gene>
<dbReference type="EC" id="2.7.1.39" evidence="3 12"/>
<protein>
    <recommendedName>
        <fullName evidence="4 12">Homoserine kinase</fullName>
        <shortName evidence="12">HK</shortName>
        <shortName evidence="12">HSK</shortName>
        <ecNumber evidence="3 12">2.7.1.39</ecNumber>
    </recommendedName>
</protein>
<evidence type="ECO:0000256" key="1">
    <source>
        <dbReference type="ARBA" id="ARBA00005015"/>
    </source>
</evidence>
<evidence type="ECO:0000256" key="9">
    <source>
        <dbReference type="ARBA" id="ARBA00022777"/>
    </source>
</evidence>
<evidence type="ECO:0000256" key="5">
    <source>
        <dbReference type="ARBA" id="ARBA00022605"/>
    </source>
</evidence>
<evidence type="ECO:0000259" key="14">
    <source>
        <dbReference type="Pfam" id="PF08544"/>
    </source>
</evidence>
<keyword evidence="7 12" id="KW-0791">Threonine biosynthesis</keyword>
<comment type="catalytic activity">
    <reaction evidence="11 12">
        <text>L-homoserine + ATP = O-phospho-L-homoserine + ADP + H(+)</text>
        <dbReference type="Rhea" id="RHEA:13985"/>
        <dbReference type="ChEBI" id="CHEBI:15378"/>
        <dbReference type="ChEBI" id="CHEBI:30616"/>
        <dbReference type="ChEBI" id="CHEBI:57476"/>
        <dbReference type="ChEBI" id="CHEBI:57590"/>
        <dbReference type="ChEBI" id="CHEBI:456216"/>
        <dbReference type="EC" id="2.7.1.39"/>
    </reaction>
</comment>
<evidence type="ECO:0000256" key="11">
    <source>
        <dbReference type="ARBA" id="ARBA00049375"/>
    </source>
</evidence>
<dbReference type="HAMAP" id="MF_00384">
    <property type="entry name" value="Homoser_kinase"/>
    <property type="match status" value="1"/>
</dbReference>
<evidence type="ECO:0000259" key="13">
    <source>
        <dbReference type="Pfam" id="PF00288"/>
    </source>
</evidence>
<proteinExistence type="inferred from homology"/>
<comment type="caution">
    <text evidence="15">The sequence shown here is derived from an EMBL/GenBank/DDBJ whole genome shotgun (WGS) entry which is preliminary data.</text>
</comment>
<evidence type="ECO:0000256" key="2">
    <source>
        <dbReference type="ARBA" id="ARBA00007370"/>
    </source>
</evidence>
<dbReference type="AlphaFoldDB" id="A0A3D8IY90"/>
<evidence type="ECO:0000313" key="16">
    <source>
        <dbReference type="Proteomes" id="UP000257067"/>
    </source>
</evidence>
<keyword evidence="8 12" id="KW-0547">Nucleotide-binding</keyword>
<keyword evidence="12" id="KW-0963">Cytoplasm</keyword>
<comment type="function">
    <text evidence="12">Catalyzes the ATP-dependent phosphorylation of L-homoserine to L-homoserine phosphate.</text>
</comment>
<dbReference type="InterPro" id="IPR006204">
    <property type="entry name" value="GHMP_kinase_N_dom"/>
</dbReference>
<dbReference type="PROSITE" id="PS00627">
    <property type="entry name" value="GHMP_KINASES_ATP"/>
    <property type="match status" value="1"/>
</dbReference>
<keyword evidence="6 12" id="KW-0808">Transferase</keyword>
<name>A0A3D8IY90_9HELI</name>
<dbReference type="Pfam" id="PF00288">
    <property type="entry name" value="GHMP_kinases_N"/>
    <property type="match status" value="1"/>
</dbReference>
<evidence type="ECO:0000313" key="15">
    <source>
        <dbReference type="EMBL" id="RDU69956.1"/>
    </source>
</evidence>
<evidence type="ECO:0000256" key="7">
    <source>
        <dbReference type="ARBA" id="ARBA00022697"/>
    </source>
</evidence>
<dbReference type="EMBL" id="NXLU01000001">
    <property type="protein sequence ID" value="RDU69956.1"/>
    <property type="molecule type" value="Genomic_DNA"/>
</dbReference>
<dbReference type="GO" id="GO:0005737">
    <property type="term" value="C:cytoplasm"/>
    <property type="evidence" value="ECO:0007669"/>
    <property type="project" value="UniProtKB-SubCell"/>
</dbReference>
<comment type="pathway">
    <text evidence="1 12">Amino-acid biosynthesis; L-threonine biosynthesis; L-threonine from L-aspartate: step 4/5.</text>
</comment>
<comment type="subcellular location">
    <subcellularLocation>
        <location evidence="12">Cytoplasm</location>
    </subcellularLocation>
</comment>
<dbReference type="GO" id="GO:0005524">
    <property type="term" value="F:ATP binding"/>
    <property type="evidence" value="ECO:0007669"/>
    <property type="project" value="UniProtKB-UniRule"/>
</dbReference>
<dbReference type="InterPro" id="IPR020568">
    <property type="entry name" value="Ribosomal_Su5_D2-typ_SF"/>
</dbReference>
<dbReference type="NCBIfam" id="TIGR00191">
    <property type="entry name" value="thrB"/>
    <property type="match status" value="1"/>
</dbReference>
<dbReference type="InterPro" id="IPR036554">
    <property type="entry name" value="GHMP_kinase_C_sf"/>
</dbReference>
<dbReference type="UniPathway" id="UPA00050">
    <property type="reaction ID" value="UER00064"/>
</dbReference>
<keyword evidence="5 12" id="KW-0028">Amino-acid biosynthesis</keyword>
<dbReference type="OrthoDB" id="9769912at2"/>
<reference evidence="15 16" key="1">
    <citation type="submission" date="2018-04" db="EMBL/GenBank/DDBJ databases">
        <title>Novel Campyloabacter and Helicobacter Species and Strains.</title>
        <authorList>
            <person name="Mannion A.J."/>
            <person name="Shen Z."/>
            <person name="Fox J.G."/>
        </authorList>
    </citation>
    <scope>NUCLEOTIDE SEQUENCE [LARGE SCALE GENOMIC DNA]</scope>
    <source>
        <strain evidence="15 16">ATCC 700242</strain>
    </source>
</reference>
<dbReference type="Proteomes" id="UP000257067">
    <property type="component" value="Unassembled WGS sequence"/>
</dbReference>
<dbReference type="SUPFAM" id="SSF54211">
    <property type="entry name" value="Ribosomal protein S5 domain 2-like"/>
    <property type="match status" value="1"/>
</dbReference>